<gene>
    <name evidence="2" type="ORF">QBZ16_003963</name>
</gene>
<reference evidence="2" key="1">
    <citation type="submission" date="2021-01" db="EMBL/GenBank/DDBJ databases">
        <authorList>
            <person name="Eckstrom K.M.E."/>
        </authorList>
    </citation>
    <scope>NUCLEOTIDE SEQUENCE</scope>
    <source>
        <strain evidence="2">UVCC 0001</strain>
    </source>
</reference>
<evidence type="ECO:0000313" key="3">
    <source>
        <dbReference type="Proteomes" id="UP001255856"/>
    </source>
</evidence>
<dbReference type="EMBL" id="JASFZW010000005">
    <property type="protein sequence ID" value="KAK2078095.1"/>
    <property type="molecule type" value="Genomic_DNA"/>
</dbReference>
<dbReference type="AlphaFoldDB" id="A0AAD9IK20"/>
<dbReference type="Proteomes" id="UP001255856">
    <property type="component" value="Unassembled WGS sequence"/>
</dbReference>
<evidence type="ECO:0000259" key="1">
    <source>
        <dbReference type="Pfam" id="PF13524"/>
    </source>
</evidence>
<dbReference type="InterPro" id="IPR055259">
    <property type="entry name" value="YkvP/CgeB_Glyco_trans-like"/>
</dbReference>
<name>A0AAD9IK20_PROWI</name>
<protein>
    <recommendedName>
        <fullName evidence="1">Spore protein YkvP/CgeB glycosyl transferase-like domain-containing protein</fullName>
    </recommendedName>
</protein>
<comment type="caution">
    <text evidence="2">The sequence shown here is derived from an EMBL/GenBank/DDBJ whole genome shotgun (WGS) entry which is preliminary data.</text>
</comment>
<keyword evidence="3" id="KW-1185">Reference proteome</keyword>
<sequence length="386" mass="40352">MKLLVISLEFEAGTFSGNGVHALSSLGHAVMVISGAPPGTAGQAERTEGLIHLIQVPLSKWGTLDSSCAHAEFAQAFEAAWLAERVRAFGPDAVLGVDWHAAAPFRALSAALAAPRPLVYLNYRLHSRTDAACLETERAVFQAAALSVLLCRADAEHAAGLCAAGRREVLLPPLRDDLAALSAADCQAGLSPRPYLVCAVRCSAEKEPARFVALVEAMVSRGGLPDGVVPLVCGAGWAASPLGEGLVRRLKAAAPSTVVHAAFMGPEDMAGIYRATRLNVHPCRHDAYGMTVVEAASFGAPSLVQKGGTVGATDLLQEEDQVVGVDYDAVSDHELADFVIDLLGDTERLERVGAAAQRMALSYSALDNGRRLAALVSSVVGAEDES</sequence>
<proteinExistence type="predicted"/>
<dbReference type="Gene3D" id="3.40.50.2000">
    <property type="entry name" value="Glycogen Phosphorylase B"/>
    <property type="match status" value="2"/>
</dbReference>
<dbReference type="Pfam" id="PF13524">
    <property type="entry name" value="Glyco_trans_1_2"/>
    <property type="match status" value="1"/>
</dbReference>
<dbReference type="SUPFAM" id="SSF53756">
    <property type="entry name" value="UDP-Glycosyltransferase/glycogen phosphorylase"/>
    <property type="match status" value="1"/>
</dbReference>
<accession>A0AAD9IK20</accession>
<organism evidence="2 3">
    <name type="scientific">Prototheca wickerhamii</name>
    <dbReference type="NCBI Taxonomy" id="3111"/>
    <lineage>
        <taxon>Eukaryota</taxon>
        <taxon>Viridiplantae</taxon>
        <taxon>Chlorophyta</taxon>
        <taxon>core chlorophytes</taxon>
        <taxon>Trebouxiophyceae</taxon>
        <taxon>Chlorellales</taxon>
        <taxon>Chlorellaceae</taxon>
        <taxon>Prototheca</taxon>
    </lineage>
</organism>
<feature type="domain" description="Spore protein YkvP/CgeB glycosyl transferase-like" evidence="1">
    <location>
        <begin position="234"/>
        <end position="362"/>
    </location>
</feature>
<evidence type="ECO:0000313" key="2">
    <source>
        <dbReference type="EMBL" id="KAK2078095.1"/>
    </source>
</evidence>